<dbReference type="AlphaFoldDB" id="A0A8S3URK8"/>
<organism evidence="1 2">
    <name type="scientific">Mytilus edulis</name>
    <name type="common">Blue mussel</name>
    <dbReference type="NCBI Taxonomy" id="6550"/>
    <lineage>
        <taxon>Eukaryota</taxon>
        <taxon>Metazoa</taxon>
        <taxon>Spiralia</taxon>
        <taxon>Lophotrochozoa</taxon>
        <taxon>Mollusca</taxon>
        <taxon>Bivalvia</taxon>
        <taxon>Autobranchia</taxon>
        <taxon>Pteriomorphia</taxon>
        <taxon>Mytilida</taxon>
        <taxon>Mytiloidea</taxon>
        <taxon>Mytilidae</taxon>
        <taxon>Mytilinae</taxon>
        <taxon>Mytilus</taxon>
    </lineage>
</organism>
<keyword evidence="2" id="KW-1185">Reference proteome</keyword>
<protein>
    <submittedName>
        <fullName evidence="1">Uncharacterized protein</fullName>
    </submittedName>
</protein>
<gene>
    <name evidence="1" type="ORF">MEDL_58586</name>
</gene>
<sequence>MREPSNNIKISIDHPVDNFSRSILIQFNESHPTAKISIDQYNSHSIDINERNNNNKISTSRQHSQIMERAIHKYQDILIIPNHSQDIVDNSHSQDINERAIQQQQDINRSLDLLQDFILIHISGHHSQDINERAIQQTNKHINDHPSRQFSFTGLQMREPSNNSKISISPLVDNSIHRTSMERAIQQQIRYLVDHPSRQFSFTGHQIRELSNNK</sequence>
<name>A0A8S3URK8_MYTED</name>
<reference evidence="1" key="1">
    <citation type="submission" date="2021-03" db="EMBL/GenBank/DDBJ databases">
        <authorList>
            <person name="Bekaert M."/>
        </authorList>
    </citation>
    <scope>NUCLEOTIDE SEQUENCE</scope>
</reference>
<dbReference type="Proteomes" id="UP000683360">
    <property type="component" value="Unassembled WGS sequence"/>
</dbReference>
<comment type="caution">
    <text evidence="1">The sequence shown here is derived from an EMBL/GenBank/DDBJ whole genome shotgun (WGS) entry which is preliminary data.</text>
</comment>
<proteinExistence type="predicted"/>
<accession>A0A8S3URK8</accession>
<evidence type="ECO:0000313" key="2">
    <source>
        <dbReference type="Proteomes" id="UP000683360"/>
    </source>
</evidence>
<dbReference type="EMBL" id="CAJPWZ010002875">
    <property type="protein sequence ID" value="CAG2246594.1"/>
    <property type="molecule type" value="Genomic_DNA"/>
</dbReference>
<evidence type="ECO:0000313" key="1">
    <source>
        <dbReference type="EMBL" id="CAG2246594.1"/>
    </source>
</evidence>